<protein>
    <submittedName>
        <fullName evidence="2">Uncharacterized protein</fullName>
    </submittedName>
</protein>
<feature type="region of interest" description="Disordered" evidence="1">
    <location>
        <begin position="91"/>
        <end position="110"/>
    </location>
</feature>
<comment type="caution">
    <text evidence="2">The sequence shown here is derived from an EMBL/GenBank/DDBJ whole genome shotgun (WGS) entry which is preliminary data.</text>
</comment>
<organism evidence="2 3">
    <name type="scientific">Pedobacter albus</name>
    <dbReference type="NCBI Taxonomy" id="3113905"/>
    <lineage>
        <taxon>Bacteria</taxon>
        <taxon>Pseudomonadati</taxon>
        <taxon>Bacteroidota</taxon>
        <taxon>Sphingobacteriia</taxon>
        <taxon>Sphingobacteriales</taxon>
        <taxon>Sphingobacteriaceae</taxon>
        <taxon>Pedobacter</taxon>
    </lineage>
</organism>
<proteinExistence type="predicted"/>
<dbReference type="EMBL" id="JAZDQT010000004">
    <property type="protein sequence ID" value="MEE1947255.1"/>
    <property type="molecule type" value="Genomic_DNA"/>
</dbReference>
<keyword evidence="3" id="KW-1185">Reference proteome</keyword>
<name>A0ABU7ICP6_9SPHI</name>
<evidence type="ECO:0000313" key="3">
    <source>
        <dbReference type="Proteomes" id="UP001336835"/>
    </source>
</evidence>
<accession>A0ABU7ICP6</accession>
<evidence type="ECO:0000256" key="1">
    <source>
        <dbReference type="SAM" id="MobiDB-lite"/>
    </source>
</evidence>
<dbReference type="Proteomes" id="UP001336835">
    <property type="component" value="Unassembled WGS sequence"/>
</dbReference>
<reference evidence="2 3" key="1">
    <citation type="submission" date="2024-01" db="EMBL/GenBank/DDBJ databases">
        <title>Pedobacter sp. nov., isolated from fresh soil.</title>
        <authorList>
            <person name="Le N.T.T."/>
        </authorList>
    </citation>
    <scope>NUCLEOTIDE SEQUENCE [LARGE SCALE GENOMIC DNA]</scope>
    <source>
        <strain evidence="2 3">KR3-3</strain>
    </source>
</reference>
<gene>
    <name evidence="2" type="ORF">VRU48_19165</name>
</gene>
<feature type="compositionally biased region" description="Basic and acidic residues" evidence="1">
    <location>
        <begin position="91"/>
        <end position="103"/>
    </location>
</feature>
<evidence type="ECO:0000313" key="2">
    <source>
        <dbReference type="EMBL" id="MEE1947255.1"/>
    </source>
</evidence>
<sequence>MFIHLVVFRTRQEHATDAGAAPLLLPTPTTGANRNSRKAVQKQGAAHEHHGVAIGLAQATEIMAGSLPKEFDGWSQVPLFYRRLLPTPTAREHIGGRNPETLRLKGRTPSNSLGDTVNAITGRASRLNVFFILEMMGFPVNWTLEPFACKK</sequence>
<dbReference type="RefSeq" id="WP_330109543.1">
    <property type="nucleotide sequence ID" value="NZ_JAZDQT010000004.1"/>
</dbReference>